<feature type="transmembrane region" description="Helical" evidence="2">
    <location>
        <begin position="446"/>
        <end position="468"/>
    </location>
</feature>
<feature type="chain" id="PRO_5038316106" description="Nose resistant-to-fluoxetine protein N-terminal domain-containing protein" evidence="3">
    <location>
        <begin position="29"/>
        <end position="881"/>
    </location>
</feature>
<evidence type="ECO:0000256" key="3">
    <source>
        <dbReference type="SAM" id="SignalP"/>
    </source>
</evidence>
<dbReference type="SMART" id="SM00703">
    <property type="entry name" value="NRF"/>
    <property type="match status" value="1"/>
</dbReference>
<reference evidence="5" key="2">
    <citation type="submission" date="2020-01" db="EMBL/GenBank/DDBJ databases">
        <authorList>
            <person name="Korhonen P.K.K."/>
            <person name="Guangxu M.G."/>
            <person name="Wang T.W."/>
            <person name="Stroehlein A.J.S."/>
            <person name="Young N.D."/>
            <person name="Ang C.-S.A."/>
            <person name="Fernando D.W.F."/>
            <person name="Lu H.L."/>
            <person name="Taylor S.T."/>
            <person name="Ehtesham M.E.M."/>
            <person name="Najaraj S.H.N."/>
            <person name="Harsha G.H.G."/>
            <person name="Madugundu A.M."/>
            <person name="Renuse S.R."/>
            <person name="Holt D.H."/>
            <person name="Pandey A.P."/>
            <person name="Papenfuss A.P."/>
            <person name="Gasser R.B.G."/>
            <person name="Fischer K.F."/>
        </authorList>
    </citation>
    <scope>NUCLEOTIDE SEQUENCE</scope>
    <source>
        <strain evidence="5">SSS_KF_BRIS2020</strain>
    </source>
</reference>
<dbReference type="InterPro" id="IPR006621">
    <property type="entry name" value="Nose-resist-to-fluoxetine_N"/>
</dbReference>
<sequence length="881" mass="101658">MFRINLILSIVFVTLVIVVLFCDQQIYCEEQIQSSSASTKSTLDQSRIVRLNKRTVRSTESTTTNRPVTTSTISTTVKKKISSKKKSIPKSISTPSITTVFPFSITSNDDVIHHESNHKSITDSYRTLDSSSLRNEATISSVEDFSTTPSSTTTVSLPTKNDKVEEEEEEAEESESSNNEDDEDDPWADVEDDDNPKSSNVVDRMRQLREESLSVPYSLTTSHLNETISRVIDAYHIIDTHFLPTRETWEKLLGLVTSLDVSVQPECFASYFQGVSGFRGYQTWAYRFLDVRGRFPESGTLHGKFSSFGEWEECLNLESPQSSATGLIVKSQYCMLEVKVPFPDVRNLEELKSVVSKDHPWFQGVRKFLRNYRLHNLFTPYKMIELLQMTNGTVYRAGLCVPKLCKVHEIENLLINLTYPIFKMPLQLGPNCYKLDDPYKFKPHQLFAMTIMTALIAFVILCTIIEFYNISYDRTTAKNNIKLGNVMFQHDMIMKPNLFLYSFSAITNTRSLLKHSRFSSLDSLKFLFMIYIHLYNYYNLQSTIGFVTLKRIFTTYPSVSMRNDRYTWFRTSLPFEPIFIISGLIIGFNIHQKIKTSFFYSNYFLYVGRLWIQFAITYIGSVLFIYLLPMMSQGPVWDHGMAWLDGCINPRIVLNGLIFISNYNVQIYTPGAKHSAILPFCNPPTWLTSALIQLLIIAPILVYIANQMTKRMTYIFFIFLIILGFAFNLMPYFLFGIKPDVHFLEFETLYETMISHSWYRYGTNVYIGCFLMGIMAGYLLVEFKVLLRFEIETTVLVVSFLLIQLTIAVNNIFWRLDKPPSLFLTLTWHTLIRFLGSMGFTSIFFLIASNRCSKLGFLKYSKRLIFSLSLSHRSRSIQSFS</sequence>
<feature type="transmembrane region" description="Helical" evidence="2">
    <location>
        <begin position="573"/>
        <end position="591"/>
    </location>
</feature>
<accession>A0A834RB45</accession>
<evidence type="ECO:0000256" key="2">
    <source>
        <dbReference type="SAM" id="Phobius"/>
    </source>
</evidence>
<evidence type="ECO:0000313" key="7">
    <source>
        <dbReference type="Proteomes" id="UP000070412"/>
    </source>
</evidence>
<feature type="transmembrane region" description="Helical" evidence="2">
    <location>
        <begin position="826"/>
        <end position="848"/>
    </location>
</feature>
<dbReference type="Proteomes" id="UP000070412">
    <property type="component" value="Unassembled WGS sequence"/>
</dbReference>
<dbReference type="AlphaFoldDB" id="A0A834RB45"/>
<dbReference type="EnsemblMetazoa" id="SSS_6002s_mrna">
    <property type="protein sequence ID" value="KAF7494169.1"/>
    <property type="gene ID" value="SSS_6002"/>
</dbReference>
<feature type="transmembrane region" description="Helical" evidence="2">
    <location>
        <begin position="603"/>
        <end position="628"/>
    </location>
</feature>
<feature type="transmembrane region" description="Helical" evidence="2">
    <location>
        <begin position="793"/>
        <end position="814"/>
    </location>
</feature>
<keyword evidence="3" id="KW-0732">Signal</keyword>
<feature type="compositionally biased region" description="Acidic residues" evidence="1">
    <location>
        <begin position="164"/>
        <end position="194"/>
    </location>
</feature>
<keyword evidence="7" id="KW-1185">Reference proteome</keyword>
<feature type="compositionally biased region" description="Low complexity" evidence="1">
    <location>
        <begin position="146"/>
        <end position="159"/>
    </location>
</feature>
<feature type="transmembrane region" description="Helical" evidence="2">
    <location>
        <begin position="686"/>
        <end position="705"/>
    </location>
</feature>
<keyword evidence="2" id="KW-0812">Transmembrane</keyword>
<keyword evidence="2" id="KW-0472">Membrane</keyword>
<evidence type="ECO:0000313" key="5">
    <source>
        <dbReference type="EMBL" id="KAF7494169.1"/>
    </source>
</evidence>
<reference evidence="7" key="1">
    <citation type="journal article" date="2020" name="PLoS Negl. Trop. Dis.">
        <title>High-quality nuclear genome for Sarcoptes scabiei-A critical resource for a neglected parasite.</title>
        <authorList>
            <person name="Korhonen P.K."/>
            <person name="Gasser R.B."/>
            <person name="Ma G."/>
            <person name="Wang T."/>
            <person name="Stroehlein A.J."/>
            <person name="Young N.D."/>
            <person name="Ang C.S."/>
            <person name="Fernando D.D."/>
            <person name="Lu H.C."/>
            <person name="Taylor S."/>
            <person name="Reynolds S.L."/>
            <person name="Mofiz E."/>
            <person name="Najaraj S.H."/>
            <person name="Gowda H."/>
            <person name="Madugundu A."/>
            <person name="Renuse S."/>
            <person name="Holt D."/>
            <person name="Pandey A."/>
            <person name="Papenfuss A.T."/>
            <person name="Fischer K."/>
        </authorList>
    </citation>
    <scope>NUCLEOTIDE SEQUENCE [LARGE SCALE GENOMIC DNA]</scope>
</reference>
<dbReference type="PANTHER" id="PTHR11161:SF0">
    <property type="entry name" value="O-ACYLTRANSFERASE LIKE PROTEIN"/>
    <property type="match status" value="1"/>
</dbReference>
<dbReference type="InterPro" id="IPR052728">
    <property type="entry name" value="O2_lipid_transport_reg"/>
</dbReference>
<dbReference type="Pfam" id="PF20146">
    <property type="entry name" value="NRF"/>
    <property type="match status" value="1"/>
</dbReference>
<dbReference type="EMBL" id="WVUK01000054">
    <property type="protein sequence ID" value="KAF7494169.1"/>
    <property type="molecule type" value="Genomic_DNA"/>
</dbReference>
<evidence type="ECO:0000313" key="6">
    <source>
        <dbReference type="EnsemblMetazoa" id="KAF7494169.1"/>
    </source>
</evidence>
<gene>
    <name evidence="5" type="ORF">SSS_6002</name>
</gene>
<evidence type="ECO:0000256" key="1">
    <source>
        <dbReference type="SAM" id="MobiDB-lite"/>
    </source>
</evidence>
<feature type="transmembrane region" description="Helical" evidence="2">
    <location>
        <begin position="758"/>
        <end position="781"/>
    </location>
</feature>
<dbReference type="PANTHER" id="PTHR11161">
    <property type="entry name" value="O-ACYLTRANSFERASE"/>
    <property type="match status" value="1"/>
</dbReference>
<protein>
    <recommendedName>
        <fullName evidence="4">Nose resistant-to-fluoxetine protein N-terminal domain-containing protein</fullName>
    </recommendedName>
</protein>
<evidence type="ECO:0000259" key="4">
    <source>
        <dbReference type="SMART" id="SM00703"/>
    </source>
</evidence>
<name>A0A834RB45_SARSC</name>
<dbReference type="OrthoDB" id="10265389at2759"/>
<feature type="transmembrane region" description="Helical" evidence="2">
    <location>
        <begin position="526"/>
        <end position="553"/>
    </location>
</feature>
<proteinExistence type="predicted"/>
<reference evidence="6" key="3">
    <citation type="submission" date="2022-06" db="UniProtKB">
        <authorList>
            <consortium name="EnsemblMetazoa"/>
        </authorList>
    </citation>
    <scope>IDENTIFICATION</scope>
</reference>
<feature type="signal peptide" evidence="3">
    <location>
        <begin position="1"/>
        <end position="28"/>
    </location>
</feature>
<feature type="domain" description="Nose resistant-to-fluoxetine protein N-terminal" evidence="4">
    <location>
        <begin position="264"/>
        <end position="434"/>
    </location>
</feature>
<keyword evidence="2" id="KW-1133">Transmembrane helix</keyword>
<organism evidence="5">
    <name type="scientific">Sarcoptes scabiei</name>
    <name type="common">Itch mite</name>
    <name type="synonym">Acarus scabiei</name>
    <dbReference type="NCBI Taxonomy" id="52283"/>
    <lineage>
        <taxon>Eukaryota</taxon>
        <taxon>Metazoa</taxon>
        <taxon>Ecdysozoa</taxon>
        <taxon>Arthropoda</taxon>
        <taxon>Chelicerata</taxon>
        <taxon>Arachnida</taxon>
        <taxon>Acari</taxon>
        <taxon>Acariformes</taxon>
        <taxon>Sarcoptiformes</taxon>
        <taxon>Astigmata</taxon>
        <taxon>Psoroptidia</taxon>
        <taxon>Sarcoptoidea</taxon>
        <taxon>Sarcoptidae</taxon>
        <taxon>Sarcoptinae</taxon>
        <taxon>Sarcoptes</taxon>
    </lineage>
</organism>
<feature type="region of interest" description="Disordered" evidence="1">
    <location>
        <begin position="140"/>
        <end position="203"/>
    </location>
</feature>
<feature type="transmembrane region" description="Helical" evidence="2">
    <location>
        <begin position="712"/>
        <end position="735"/>
    </location>
</feature>